<evidence type="ECO:0000313" key="1">
    <source>
        <dbReference type="EMBL" id="EGW06027.1"/>
    </source>
</evidence>
<proteinExistence type="predicted"/>
<accession>G3H793</accession>
<evidence type="ECO:0000313" key="2">
    <source>
        <dbReference type="Proteomes" id="UP000001075"/>
    </source>
</evidence>
<name>G3H793_CRIGR</name>
<dbReference type="InParanoid" id="G3H793"/>
<dbReference type="Proteomes" id="UP000001075">
    <property type="component" value="Unassembled WGS sequence"/>
</dbReference>
<organism evidence="1 2">
    <name type="scientific">Cricetulus griseus</name>
    <name type="common">Chinese hamster</name>
    <name type="synonym">Cricetulus barabensis griseus</name>
    <dbReference type="NCBI Taxonomy" id="10029"/>
    <lineage>
        <taxon>Eukaryota</taxon>
        <taxon>Metazoa</taxon>
        <taxon>Chordata</taxon>
        <taxon>Craniata</taxon>
        <taxon>Vertebrata</taxon>
        <taxon>Euteleostomi</taxon>
        <taxon>Mammalia</taxon>
        <taxon>Eutheria</taxon>
        <taxon>Euarchontoglires</taxon>
        <taxon>Glires</taxon>
        <taxon>Rodentia</taxon>
        <taxon>Myomorpha</taxon>
        <taxon>Muroidea</taxon>
        <taxon>Cricetidae</taxon>
        <taxon>Cricetinae</taxon>
        <taxon>Cricetulus</taxon>
    </lineage>
</organism>
<reference evidence="2" key="1">
    <citation type="journal article" date="2011" name="Nat. Biotechnol.">
        <title>The genomic sequence of the Chinese hamster ovary (CHO)-K1 cell line.</title>
        <authorList>
            <person name="Xu X."/>
            <person name="Nagarajan H."/>
            <person name="Lewis N.E."/>
            <person name="Pan S."/>
            <person name="Cai Z."/>
            <person name="Liu X."/>
            <person name="Chen W."/>
            <person name="Xie M."/>
            <person name="Wang W."/>
            <person name="Hammond S."/>
            <person name="Andersen M.R."/>
            <person name="Neff N."/>
            <person name="Passarelli B."/>
            <person name="Koh W."/>
            <person name="Fan H.C."/>
            <person name="Wang J."/>
            <person name="Gui Y."/>
            <person name="Lee K.H."/>
            <person name="Betenbaugh M.J."/>
            <person name="Quake S.R."/>
            <person name="Famili I."/>
            <person name="Palsson B.O."/>
            <person name="Wang J."/>
        </authorList>
    </citation>
    <scope>NUCLEOTIDE SEQUENCE [LARGE SCALE GENOMIC DNA]</scope>
    <source>
        <strain evidence="2">CHO K1 cell line</strain>
    </source>
</reference>
<protein>
    <submittedName>
        <fullName evidence="1">Uncharacterized protein</fullName>
    </submittedName>
</protein>
<sequence>MPGKHSTTKPHSGLYPVYNTTQLITTLLGRLTVCEMRWEPNNTYPSLLGGRQDKAAG</sequence>
<dbReference type="AlphaFoldDB" id="G3H793"/>
<gene>
    <name evidence="1" type="ORF">I79_006222</name>
</gene>
<dbReference type="EMBL" id="JH000190">
    <property type="protein sequence ID" value="EGW06027.1"/>
    <property type="molecule type" value="Genomic_DNA"/>
</dbReference>